<dbReference type="KEGG" id="sbat:G4Z16_20580"/>
<dbReference type="InterPro" id="IPR024370">
    <property type="entry name" value="PBP_domain"/>
</dbReference>
<dbReference type="SUPFAM" id="SSF53850">
    <property type="entry name" value="Periplasmic binding protein-like II"/>
    <property type="match status" value="1"/>
</dbReference>
<keyword evidence="1" id="KW-0732">Signal</keyword>
<organism evidence="3 4">
    <name type="scientific">Streptomyces bathyalis</name>
    <dbReference type="NCBI Taxonomy" id="2710756"/>
    <lineage>
        <taxon>Bacteria</taxon>
        <taxon>Bacillati</taxon>
        <taxon>Actinomycetota</taxon>
        <taxon>Actinomycetes</taxon>
        <taxon>Kitasatosporales</taxon>
        <taxon>Streptomycetaceae</taxon>
        <taxon>Streptomyces</taxon>
    </lineage>
</organism>
<dbReference type="InterPro" id="IPR050811">
    <property type="entry name" value="Phosphate_ABC_transporter"/>
</dbReference>
<protein>
    <submittedName>
        <fullName evidence="3">Phosphate ABC transporter substrate-binding protein</fullName>
    </submittedName>
</protein>
<keyword evidence="4" id="KW-1185">Reference proteome</keyword>
<dbReference type="EMBL" id="CP048882">
    <property type="protein sequence ID" value="QPP08398.1"/>
    <property type="molecule type" value="Genomic_DNA"/>
</dbReference>
<name>A0A7T1T8Q7_9ACTN</name>
<sequence length="506" mass="53792">MDWLSPENLLAVLGVLATVGVLTYERLMPGLKRIGYRVQMDTPIGGRAVNGEPDVRLGLFGEAPEMSDASLVLLRIENDGLRGISGDDYTARELAGLTVAFTDRTVTGLAVTEPSHSHLMQHFTGHRGLRHEGNVISVPKVPLNKGEHFKLLVLLTGSGIGGAVTVSGGIKDGAVKRNRKQPRPSNRVLGLVTFLAVLLAVEPLVLSVDKGSPVALGCARGELTVTGSTAFAPALTGASRAYEKECPGSEITVEATGSVAGTRALDLAGRASKSGTPAHLTFSDGPKPASYKHLKGNRVAVSVFALVVNHKAGVRDLSLSQVRDIYRGATRNWKDVGGKDLPIRLVSRGADSGTREVFQRRVLQGGEPAYSSRDCVTRDDPRAPVLRCELDSNEEALKTVEETPGAIGYSELRAASGSRDLRILTLNGRKASTEETTDGGVAKDLLSGAYPYREIEYAYTYGQPAAGSLAASFLDYLVTGAGRHVIRDQGHLPCALPPNEELCRSL</sequence>
<accession>A0A7T1T8Q7</accession>
<evidence type="ECO:0000256" key="1">
    <source>
        <dbReference type="ARBA" id="ARBA00022729"/>
    </source>
</evidence>
<dbReference type="Gene3D" id="3.40.190.10">
    <property type="entry name" value="Periplasmic binding protein-like II"/>
    <property type="match status" value="2"/>
</dbReference>
<feature type="domain" description="PBP" evidence="2">
    <location>
        <begin position="217"/>
        <end position="478"/>
    </location>
</feature>
<reference evidence="4" key="1">
    <citation type="submission" date="2020-02" db="EMBL/GenBank/DDBJ databases">
        <title>Streptomyces sp. ASO4wet.</title>
        <authorList>
            <person name="Risdian C."/>
            <person name="Landwehr W."/>
            <person name="Schupp P."/>
            <person name="Wink J."/>
        </authorList>
    </citation>
    <scope>NUCLEOTIDE SEQUENCE [LARGE SCALE GENOMIC DNA]</scope>
    <source>
        <strain evidence="4">ASO4wet</strain>
    </source>
</reference>
<gene>
    <name evidence="3" type="ORF">G4Z16_20580</name>
</gene>
<dbReference type="RefSeq" id="WP_197352191.1">
    <property type="nucleotide sequence ID" value="NZ_CP048882.1"/>
</dbReference>
<evidence type="ECO:0000313" key="4">
    <source>
        <dbReference type="Proteomes" id="UP000595046"/>
    </source>
</evidence>
<dbReference type="PANTHER" id="PTHR30570:SF1">
    <property type="entry name" value="PHOSPHATE-BINDING PROTEIN PSTS"/>
    <property type="match status" value="1"/>
</dbReference>
<evidence type="ECO:0000259" key="2">
    <source>
        <dbReference type="Pfam" id="PF12849"/>
    </source>
</evidence>
<dbReference type="AlphaFoldDB" id="A0A7T1T8Q7"/>
<dbReference type="Pfam" id="PF12849">
    <property type="entry name" value="PBP_like_2"/>
    <property type="match status" value="1"/>
</dbReference>
<dbReference type="Proteomes" id="UP000595046">
    <property type="component" value="Chromosome"/>
</dbReference>
<evidence type="ECO:0000313" key="3">
    <source>
        <dbReference type="EMBL" id="QPP08398.1"/>
    </source>
</evidence>
<proteinExistence type="predicted"/>
<dbReference type="PANTHER" id="PTHR30570">
    <property type="entry name" value="PERIPLASMIC PHOSPHATE BINDING COMPONENT OF PHOSPHATE ABC TRANSPORTER"/>
    <property type="match status" value="1"/>
</dbReference>